<dbReference type="Pfam" id="PF02765">
    <property type="entry name" value="POT1"/>
    <property type="match status" value="1"/>
</dbReference>
<accession>A0AAD4CIQ2</accession>
<comment type="caution">
    <text evidence="3">The sequence shown here is derived from an EMBL/GenBank/DDBJ whole genome shotgun (WGS) entry which is preliminary data.</text>
</comment>
<feature type="compositionally biased region" description="Basic and acidic residues" evidence="1">
    <location>
        <begin position="1231"/>
        <end position="1240"/>
    </location>
</feature>
<feature type="region of interest" description="Disordered" evidence="1">
    <location>
        <begin position="258"/>
        <end position="283"/>
    </location>
</feature>
<sequence length="1265" mass="139163">MDGNAPFPTTSEHLHPNKIPIAQVSPTDISLSKSSVHAAITLLWPYSSSTKTLGLLLAEPDFLLRRSNGQVKVIFHGHVAENVAKSKVGIGDEVYLSLEGARFVNNETTTQTPGKCIAWDLHFDDRVLLEISHSSELLSVVKVDPPSSPLPNIRVTSPTPVTPTPKEIFRIDGTQPATNRESWQSPAFLGQSRNSFGPVINTAFDPFSEEDGYVPGKGRKRPRFSMGGNAWRVIDEPESPGEKDIPLDWAHFFDEEDMQSDNEREGTVNADRKSPKLSDHAPENVESTLHVTRSAEMDLSNIPSSFDQGQHADQTGATGGFIQPLRQPHFAYIPVDTPRLHPIPSPGLPIPSPIATTSSSQQGYFGSAIFTNQARLDSRVAGLSQEMQGFTAGNPQSEHDESHMMDLDEAGAGSHVVQSSTLATITTDIQFDDVEEVPEHIAHNNGSIEPTDTDMIAETAVHLSSNIEKEAHRTASEEGYEEADAETSYHRVQDDDMEGFERRQSEEGESEPSESRDGDDGIEDMLELNEREVDKNISDHSISPVTEIHNRVQKEYDDVSQTYEYEEDQEDNEYGTDEEGYYRVESGEESFGEDEYEEASVSEYESDQISVEDAVPPQAPKHVHPEIIVLDSDSEDEPPPSLPAQAPNPTNEPWAPTASEDDESIPGEQVPGAEYDDWSEADESPRSEGIEAERRHSEQKDDEDVEATSAVDELMSSQGSESESLEDEWQEDKQLEDSSVDEVHVDHEEMDFEDQQHSIEGKPSVVMPSQYDDGEGMEVQGYSEAFTATHHSNVGRLALSPRHYASNQDFAERSIGGAQDGQEPMVHAIEVAIDPELYNLTPTQEPAAMETGHFAEQYKGISQLEQPKPDSDTEKDPQGNNHLTLDGAAPSLPERSTINVISETPALTSQPITPEQSQLIDATQGVPKEGDTAQLLPTPIHTQLSTSQVLPEETTPMVENFQDEIRILQTSEHSLHQSIEGLVQGPTEAQTTHADRPLQSQSVIGDDDSIGTVDSVHLVSIDRHYPGLRSKLSYFAPLATLVDHYNALTDTMSVVSQVYPVTRATSGKKDHSLSLQLTDPSMAGTTLSVEISRPYKAALPAPQEGDAILLRNFMVRSLDHLMMLVSVGTSSWAVFSSAKNEAQVNGPPVEYGKEEQSLANDLRQWYQENGIAMVADNQLQASIDRASREATPASLSDSGSIDSALRDMRGDSSISSTRSSRRSRRSHRRITIHELRDGTRYTEVGSPSGKDSIHELRDGTVYAHL</sequence>
<dbReference type="AlphaFoldDB" id="A0AAD4CIQ2"/>
<dbReference type="GO" id="GO:0000723">
    <property type="term" value="P:telomere maintenance"/>
    <property type="evidence" value="ECO:0007669"/>
    <property type="project" value="InterPro"/>
</dbReference>
<name>A0AAD4CIQ2_ASPNN</name>
<feature type="compositionally biased region" description="Basic and acidic residues" evidence="1">
    <location>
        <begin position="731"/>
        <end position="747"/>
    </location>
</feature>
<dbReference type="InterPro" id="IPR012340">
    <property type="entry name" value="NA-bd_OB-fold"/>
</dbReference>
<feature type="compositionally biased region" description="Basic and acidic residues" evidence="1">
    <location>
        <begin position="867"/>
        <end position="877"/>
    </location>
</feature>
<keyword evidence="4" id="KW-1185">Reference proteome</keyword>
<reference evidence="3" key="2">
    <citation type="submission" date="2020-02" db="EMBL/GenBank/DDBJ databases">
        <authorList>
            <person name="Gilchrist C.L.M."/>
            <person name="Chooi Y.-H."/>
        </authorList>
    </citation>
    <scope>NUCLEOTIDE SEQUENCE</scope>
    <source>
        <strain evidence="3">MST-FP2251</strain>
    </source>
</reference>
<evidence type="ECO:0000313" key="3">
    <source>
        <dbReference type="EMBL" id="KAF9887289.1"/>
    </source>
</evidence>
<feature type="compositionally biased region" description="Basic and acidic residues" evidence="1">
    <location>
        <begin position="548"/>
        <end position="557"/>
    </location>
</feature>
<organism evidence="3 4">
    <name type="scientific">Aspergillus nanangensis</name>
    <dbReference type="NCBI Taxonomy" id="2582783"/>
    <lineage>
        <taxon>Eukaryota</taxon>
        <taxon>Fungi</taxon>
        <taxon>Dikarya</taxon>
        <taxon>Ascomycota</taxon>
        <taxon>Pezizomycotina</taxon>
        <taxon>Eurotiomycetes</taxon>
        <taxon>Eurotiomycetidae</taxon>
        <taxon>Eurotiales</taxon>
        <taxon>Aspergillaceae</taxon>
        <taxon>Aspergillus</taxon>
        <taxon>Aspergillus subgen. Circumdati</taxon>
    </lineage>
</organism>
<dbReference type="CDD" id="cd04497">
    <property type="entry name" value="hPOT1_OB1_like"/>
    <property type="match status" value="1"/>
</dbReference>
<feature type="region of interest" description="Disordered" evidence="1">
    <location>
        <begin position="1185"/>
        <end position="1265"/>
    </location>
</feature>
<evidence type="ECO:0000313" key="4">
    <source>
        <dbReference type="Proteomes" id="UP001194746"/>
    </source>
</evidence>
<reference evidence="3" key="1">
    <citation type="journal article" date="2019" name="Beilstein J. Org. Chem.">
        <title>Nanangenines: drimane sesquiterpenoids as the dominant metabolite cohort of a novel Australian fungus, Aspergillus nanangensis.</title>
        <authorList>
            <person name="Lacey H.J."/>
            <person name="Gilchrist C.L.M."/>
            <person name="Crombie A."/>
            <person name="Kalaitzis J.A."/>
            <person name="Vuong D."/>
            <person name="Rutledge P.J."/>
            <person name="Turner P."/>
            <person name="Pitt J.I."/>
            <person name="Lacey E."/>
            <person name="Chooi Y.H."/>
            <person name="Piggott A.M."/>
        </authorList>
    </citation>
    <scope>NUCLEOTIDE SEQUENCE</scope>
    <source>
        <strain evidence="3">MST-FP2251</strain>
    </source>
</reference>
<dbReference type="SMART" id="SM00976">
    <property type="entry name" value="Telo_bind"/>
    <property type="match status" value="1"/>
</dbReference>
<dbReference type="InterPro" id="IPR011564">
    <property type="entry name" value="Telomer_end-bd_POT1/Cdc13"/>
</dbReference>
<dbReference type="GO" id="GO:0003677">
    <property type="term" value="F:DNA binding"/>
    <property type="evidence" value="ECO:0007669"/>
    <property type="project" value="InterPro"/>
</dbReference>
<dbReference type="SUPFAM" id="SSF50249">
    <property type="entry name" value="Nucleic acid-binding proteins"/>
    <property type="match status" value="1"/>
</dbReference>
<feature type="region of interest" description="Disordered" evidence="1">
    <location>
        <begin position="864"/>
        <end position="894"/>
    </location>
</feature>
<dbReference type="GO" id="GO:0000781">
    <property type="term" value="C:chromosome, telomeric region"/>
    <property type="evidence" value="ECO:0007669"/>
    <property type="project" value="InterPro"/>
</dbReference>
<feature type="compositionally biased region" description="Basic and acidic residues" evidence="1">
    <location>
        <begin position="683"/>
        <end position="699"/>
    </location>
</feature>
<feature type="domain" description="Telomeric single stranded DNA binding POT1/Cdc13" evidence="2">
    <location>
        <begin position="1035"/>
        <end position="1167"/>
    </location>
</feature>
<feature type="compositionally biased region" description="Basic and acidic residues" evidence="1">
    <location>
        <begin position="487"/>
        <end position="506"/>
    </location>
</feature>
<gene>
    <name evidence="3" type="ORF">FE257_010284</name>
</gene>
<feature type="compositionally biased region" description="Acidic residues" evidence="1">
    <location>
        <begin position="587"/>
        <end position="606"/>
    </location>
</feature>
<dbReference type="Gene3D" id="2.40.50.140">
    <property type="entry name" value="Nucleic acid-binding proteins"/>
    <property type="match status" value="1"/>
</dbReference>
<dbReference type="Proteomes" id="UP001194746">
    <property type="component" value="Unassembled WGS sequence"/>
</dbReference>
<feature type="compositionally biased region" description="Basic residues" evidence="1">
    <location>
        <begin position="1219"/>
        <end position="1230"/>
    </location>
</feature>
<feature type="compositionally biased region" description="Basic and acidic residues" evidence="1">
    <location>
        <begin position="467"/>
        <end position="476"/>
    </location>
</feature>
<feature type="region of interest" description="Disordered" evidence="1">
    <location>
        <begin position="467"/>
        <end position="769"/>
    </location>
</feature>
<dbReference type="EMBL" id="VCAU01000063">
    <property type="protein sequence ID" value="KAF9887289.1"/>
    <property type="molecule type" value="Genomic_DNA"/>
</dbReference>
<proteinExistence type="predicted"/>
<feature type="compositionally biased region" description="Basic and acidic residues" evidence="1">
    <location>
        <begin position="261"/>
        <end position="283"/>
    </location>
</feature>
<protein>
    <recommendedName>
        <fullName evidence="2">Telomeric single stranded DNA binding POT1/Cdc13 domain-containing protein</fullName>
    </recommendedName>
</protein>
<evidence type="ECO:0000256" key="1">
    <source>
        <dbReference type="SAM" id="MobiDB-lite"/>
    </source>
</evidence>
<feature type="compositionally biased region" description="Acidic residues" evidence="1">
    <location>
        <begin position="564"/>
        <end position="579"/>
    </location>
</feature>
<evidence type="ECO:0000259" key="2">
    <source>
        <dbReference type="SMART" id="SM00976"/>
    </source>
</evidence>
<feature type="compositionally biased region" description="Basic and acidic residues" evidence="1">
    <location>
        <begin position="528"/>
        <end position="538"/>
    </location>
</feature>